<feature type="transmembrane region" description="Helical" evidence="1">
    <location>
        <begin position="32"/>
        <end position="52"/>
    </location>
</feature>
<evidence type="ECO:0008006" key="6">
    <source>
        <dbReference type="Google" id="ProtNLM"/>
    </source>
</evidence>
<accession>A0A240BYX3</accession>
<dbReference type="EMBL" id="LT906464">
    <property type="protein sequence ID" value="SNW00058.1"/>
    <property type="molecule type" value="Genomic_DNA"/>
</dbReference>
<dbReference type="KEGG" id="smus:C7J88_09000"/>
<dbReference type="Proteomes" id="UP000652995">
    <property type="component" value="Unassembled WGS sequence"/>
</dbReference>
<dbReference type="AlphaFoldDB" id="A0A240BYX3"/>
<proteinExistence type="predicted"/>
<evidence type="ECO:0000256" key="1">
    <source>
        <dbReference type="SAM" id="Phobius"/>
    </source>
</evidence>
<evidence type="ECO:0000313" key="5">
    <source>
        <dbReference type="Proteomes" id="UP000652995"/>
    </source>
</evidence>
<reference evidence="2" key="4">
    <citation type="submission" date="2024-05" db="EMBL/GenBank/DDBJ databases">
        <authorList>
            <person name="Sun Q."/>
            <person name="Sedlacek I."/>
        </authorList>
    </citation>
    <scope>NUCLEOTIDE SEQUENCE</scope>
    <source>
        <strain evidence="2">CCM 4175</strain>
    </source>
</reference>
<organism evidence="3 4">
    <name type="scientific">Staphylococcus muscae</name>
    <dbReference type="NCBI Taxonomy" id="1294"/>
    <lineage>
        <taxon>Bacteria</taxon>
        <taxon>Bacillati</taxon>
        <taxon>Bacillota</taxon>
        <taxon>Bacilli</taxon>
        <taxon>Bacillales</taxon>
        <taxon>Staphylococcaceae</taxon>
        <taxon>Staphylococcus</taxon>
    </lineage>
</organism>
<name>A0A240BYX3_9STAP</name>
<evidence type="ECO:0000313" key="4">
    <source>
        <dbReference type="Proteomes" id="UP000243706"/>
    </source>
</evidence>
<sequence length="70" mass="8302">MIIIGYLIVFLFLMWLGQKVCIRCVRHQRKGYAFLCMTLVILMQAVVIYYFVGTIIDQMTTLLKLFYNET</sequence>
<evidence type="ECO:0000313" key="2">
    <source>
        <dbReference type="EMBL" id="GGA84499.1"/>
    </source>
</evidence>
<protein>
    <recommendedName>
        <fullName evidence="6">Transmembrane protein</fullName>
    </recommendedName>
</protein>
<keyword evidence="1" id="KW-0472">Membrane</keyword>
<reference evidence="2" key="1">
    <citation type="journal article" date="2014" name="Int. J. Syst. Evol. Microbiol.">
        <title>Complete genome of a new Firmicutes species belonging to the dominant human colonic microbiota ('Ruminococcus bicirculans') reveals two chromosomes and a selective capacity to utilize plant glucans.</title>
        <authorList>
            <consortium name="NISC Comparative Sequencing Program"/>
            <person name="Wegmann U."/>
            <person name="Louis P."/>
            <person name="Goesmann A."/>
            <person name="Henrissat B."/>
            <person name="Duncan S.H."/>
            <person name="Flint H.J."/>
        </authorList>
    </citation>
    <scope>NUCLEOTIDE SEQUENCE</scope>
    <source>
        <strain evidence="2">CCM 4175</strain>
    </source>
</reference>
<reference evidence="5" key="3">
    <citation type="journal article" date="2019" name="Int. J. Syst. Evol. Microbiol.">
        <title>The Global Catalogue of Microorganisms (GCM) 10K type strain sequencing project: providing services to taxonomists for standard genome sequencing and annotation.</title>
        <authorList>
            <consortium name="The Broad Institute Genomics Platform"/>
            <consortium name="The Broad Institute Genome Sequencing Center for Infectious Disease"/>
            <person name="Wu L."/>
            <person name="Ma J."/>
        </authorList>
    </citation>
    <scope>NUCLEOTIDE SEQUENCE [LARGE SCALE GENOMIC DNA]</scope>
    <source>
        <strain evidence="5">CCM 4175</strain>
    </source>
</reference>
<reference evidence="3 4" key="2">
    <citation type="submission" date="2017-06" db="EMBL/GenBank/DDBJ databases">
        <authorList>
            <consortium name="Pathogen Informatics"/>
        </authorList>
    </citation>
    <scope>NUCLEOTIDE SEQUENCE [LARGE SCALE GENOMIC DNA]</scope>
    <source>
        <strain evidence="3 4">NCTC13833</strain>
    </source>
</reference>
<evidence type="ECO:0000313" key="3">
    <source>
        <dbReference type="EMBL" id="SNW00058.1"/>
    </source>
</evidence>
<dbReference type="EMBL" id="BMCB01000003">
    <property type="protein sequence ID" value="GGA84499.1"/>
    <property type="molecule type" value="Genomic_DNA"/>
</dbReference>
<dbReference type="Proteomes" id="UP000243706">
    <property type="component" value="Chromosome 1"/>
</dbReference>
<keyword evidence="1" id="KW-1133">Transmembrane helix</keyword>
<feature type="transmembrane region" description="Helical" evidence="1">
    <location>
        <begin position="6"/>
        <end position="25"/>
    </location>
</feature>
<gene>
    <name evidence="2" type="ORF">GCM10007183_05830</name>
    <name evidence="3" type="ORF">SAMEA4412661_00373</name>
</gene>
<keyword evidence="1" id="KW-0812">Transmembrane</keyword>
<keyword evidence="5" id="KW-1185">Reference proteome</keyword>